<evidence type="ECO:0000313" key="2">
    <source>
        <dbReference type="EMBL" id="CAG8711667.1"/>
    </source>
</evidence>
<evidence type="ECO:0000256" key="1">
    <source>
        <dbReference type="SAM" id="MobiDB-lite"/>
    </source>
</evidence>
<dbReference type="Proteomes" id="UP000789901">
    <property type="component" value="Unassembled WGS sequence"/>
</dbReference>
<feature type="non-terminal residue" evidence="2">
    <location>
        <position position="1"/>
    </location>
</feature>
<comment type="caution">
    <text evidence="2">The sequence shown here is derived from an EMBL/GenBank/DDBJ whole genome shotgun (WGS) entry which is preliminary data.</text>
</comment>
<sequence length="185" mass="21931">NSMNPQETTTIDTTDLLDYYLEELTEMERYFNFEENIAEIDELNSEQEVNEEVLYGFLEDNYNAKKITLRAMIDEIRNEAIIFNYEKDIVDKEYYEVIGSIQRQSTVPRIMTTKKTLQKRNHYSKFGKDKMNENRSLQELPESINTIDRDHITSEKENYTDSNEISDNDCYTNNAISDKENREGQ</sequence>
<feature type="compositionally biased region" description="Basic and acidic residues" evidence="1">
    <location>
        <begin position="147"/>
        <end position="159"/>
    </location>
</feature>
<evidence type="ECO:0000313" key="3">
    <source>
        <dbReference type="Proteomes" id="UP000789901"/>
    </source>
</evidence>
<proteinExistence type="predicted"/>
<keyword evidence="3" id="KW-1185">Reference proteome</keyword>
<feature type="compositionally biased region" description="Polar residues" evidence="1">
    <location>
        <begin position="160"/>
        <end position="176"/>
    </location>
</feature>
<organism evidence="2 3">
    <name type="scientific">Gigaspora margarita</name>
    <dbReference type="NCBI Taxonomy" id="4874"/>
    <lineage>
        <taxon>Eukaryota</taxon>
        <taxon>Fungi</taxon>
        <taxon>Fungi incertae sedis</taxon>
        <taxon>Mucoromycota</taxon>
        <taxon>Glomeromycotina</taxon>
        <taxon>Glomeromycetes</taxon>
        <taxon>Diversisporales</taxon>
        <taxon>Gigasporaceae</taxon>
        <taxon>Gigaspora</taxon>
    </lineage>
</organism>
<accession>A0ABN7V056</accession>
<dbReference type="EMBL" id="CAJVQB010007941">
    <property type="protein sequence ID" value="CAG8711667.1"/>
    <property type="molecule type" value="Genomic_DNA"/>
</dbReference>
<name>A0ABN7V056_GIGMA</name>
<feature type="region of interest" description="Disordered" evidence="1">
    <location>
        <begin position="122"/>
        <end position="185"/>
    </location>
</feature>
<protein>
    <submittedName>
        <fullName evidence="2">23196_t:CDS:1</fullName>
    </submittedName>
</protein>
<gene>
    <name evidence="2" type="ORF">GMARGA_LOCUS12794</name>
</gene>
<reference evidence="2 3" key="1">
    <citation type="submission" date="2021-06" db="EMBL/GenBank/DDBJ databases">
        <authorList>
            <person name="Kallberg Y."/>
            <person name="Tangrot J."/>
            <person name="Rosling A."/>
        </authorList>
    </citation>
    <scope>NUCLEOTIDE SEQUENCE [LARGE SCALE GENOMIC DNA]</scope>
    <source>
        <strain evidence="2 3">120-4 pot B 10/14</strain>
    </source>
</reference>